<dbReference type="InterPro" id="IPR011990">
    <property type="entry name" value="TPR-like_helical_dom_sf"/>
</dbReference>
<organism evidence="3 4">
    <name type="scientific">Hyaloscypha hepaticicola</name>
    <dbReference type="NCBI Taxonomy" id="2082293"/>
    <lineage>
        <taxon>Eukaryota</taxon>
        <taxon>Fungi</taxon>
        <taxon>Dikarya</taxon>
        <taxon>Ascomycota</taxon>
        <taxon>Pezizomycotina</taxon>
        <taxon>Leotiomycetes</taxon>
        <taxon>Helotiales</taxon>
        <taxon>Hyaloscyphaceae</taxon>
        <taxon>Hyaloscypha</taxon>
    </lineage>
</organism>
<feature type="region of interest" description="Disordered" evidence="1">
    <location>
        <begin position="827"/>
        <end position="846"/>
    </location>
</feature>
<dbReference type="SUPFAM" id="SSF52540">
    <property type="entry name" value="P-loop containing nucleoside triphosphate hydrolases"/>
    <property type="match status" value="1"/>
</dbReference>
<dbReference type="SUPFAM" id="SSF48452">
    <property type="entry name" value="TPR-like"/>
    <property type="match status" value="1"/>
</dbReference>
<dbReference type="Gene3D" id="3.40.50.300">
    <property type="entry name" value="P-loop containing nucleotide triphosphate hydrolases"/>
    <property type="match status" value="1"/>
</dbReference>
<feature type="domain" description="Heterokaryon incompatibility" evidence="2">
    <location>
        <begin position="24"/>
        <end position="108"/>
    </location>
</feature>
<dbReference type="SMART" id="SM00028">
    <property type="entry name" value="TPR"/>
    <property type="match status" value="4"/>
</dbReference>
<dbReference type="AlphaFoldDB" id="A0A2J6PVK9"/>
<name>A0A2J6PVK9_9HELO</name>
<dbReference type="InterPro" id="IPR027417">
    <property type="entry name" value="P-loop_NTPase"/>
</dbReference>
<dbReference type="Pfam" id="PF06985">
    <property type="entry name" value="HET"/>
    <property type="match status" value="1"/>
</dbReference>
<sequence length="846" mass="96068">MRLLVHNNDGDFGLTQFFDDIPPYAILSHTWGPQEVTFGDMMDGNGTRKTGFDKIRFCGEQARRDGLQYFWVDTCCIDKSSSAELAEAINSMFHWYRDAAKCYVFLSDVPTVDGEDQSHQLPWESAFRASRWFTRGWTLQELIAPASVEFFSKEGVLLGNKAFLERHICEITGIPAKALRGGYLSDFSVIERMSWSEKRETTCKEDIAYSLLGIFDINMPLIYGEGREKALRRLREEIDKASKGMKREDFSVSFSLSNISHIEHFVAREEELTEIHMKLNSDGSRRTVILRGLGGIGKTQLAIAYAKRHKDNYSAIFWLNIKDEDSLKQSFAIVTRQILREYPSAGRLSSVDMKGDLDEVIDAVKAWLSLPYNTRWLMIYDNYDNPKSAKNTDLAAVDIRQFLPESYQGSVIITTRSSGLENIQDSLKILSNTSNREGLENNLDAIKLAKKLDGLPLALATAGAYLDQAATSFSAYLRLYEESWAKLQITSPELSSYEDRTLYSTWQISFTHIERRNVLSAQLLRLWAYFNNEDLWIELLQHSVSKDPDWIRELVKDELSFQGAMRVLSDHGLVEVNKSSLELVESRGYSIHGCVHLWTIHVLNQKWDYSLARLALKAVALHAPSKQAKRPWLTQRRLLQHAARCFYIVSNGLVPDDVMTETYFSLGYLFNDQSKLVEAELMCQRALQGYEKAWGPEHTSTLDTVNNLAVLYATQGKLVEAELMYQRALQGYEKAWGPEHTSTLSTVNNIGLLYATQGKLVEAELMYQRALQGNAKAWGPEHTSTLDTVNNLANLYATQGKLVEAELMYQRALQGYEKALGYEKVVGPNHPNSHSLRESIRALATP</sequence>
<evidence type="ECO:0000259" key="2">
    <source>
        <dbReference type="Pfam" id="PF06985"/>
    </source>
</evidence>
<dbReference type="PRINTS" id="PR00364">
    <property type="entry name" value="DISEASERSIST"/>
</dbReference>
<evidence type="ECO:0000313" key="4">
    <source>
        <dbReference type="Proteomes" id="UP000235672"/>
    </source>
</evidence>
<dbReference type="EMBL" id="KZ613496">
    <property type="protein sequence ID" value="PMD18044.1"/>
    <property type="molecule type" value="Genomic_DNA"/>
</dbReference>
<evidence type="ECO:0000256" key="1">
    <source>
        <dbReference type="SAM" id="MobiDB-lite"/>
    </source>
</evidence>
<dbReference type="STRING" id="1745343.A0A2J6PVK9"/>
<dbReference type="InterPro" id="IPR010730">
    <property type="entry name" value="HET"/>
</dbReference>
<reference evidence="3 4" key="1">
    <citation type="submission" date="2016-05" db="EMBL/GenBank/DDBJ databases">
        <title>A degradative enzymes factory behind the ericoid mycorrhizal symbiosis.</title>
        <authorList>
            <consortium name="DOE Joint Genome Institute"/>
            <person name="Martino E."/>
            <person name="Morin E."/>
            <person name="Grelet G."/>
            <person name="Kuo A."/>
            <person name="Kohler A."/>
            <person name="Daghino S."/>
            <person name="Barry K."/>
            <person name="Choi C."/>
            <person name="Cichocki N."/>
            <person name="Clum A."/>
            <person name="Copeland A."/>
            <person name="Hainaut M."/>
            <person name="Haridas S."/>
            <person name="Labutti K."/>
            <person name="Lindquist E."/>
            <person name="Lipzen A."/>
            <person name="Khouja H.-R."/>
            <person name="Murat C."/>
            <person name="Ohm R."/>
            <person name="Olson A."/>
            <person name="Spatafora J."/>
            <person name="Veneault-Fourrey C."/>
            <person name="Henrissat B."/>
            <person name="Grigoriev I."/>
            <person name="Martin F."/>
            <person name="Perotto S."/>
        </authorList>
    </citation>
    <scope>NUCLEOTIDE SEQUENCE [LARGE SCALE GENOMIC DNA]</scope>
    <source>
        <strain evidence="3 4">UAMH 7357</strain>
    </source>
</reference>
<accession>A0A2J6PVK9</accession>
<dbReference type="InterPro" id="IPR019734">
    <property type="entry name" value="TPR_rpt"/>
</dbReference>
<keyword evidence="4" id="KW-1185">Reference proteome</keyword>
<dbReference type="Proteomes" id="UP000235672">
    <property type="component" value="Unassembled WGS sequence"/>
</dbReference>
<gene>
    <name evidence="3" type="ORF">NA56DRAFT_680872</name>
</gene>
<dbReference type="OrthoDB" id="674604at2759"/>
<dbReference type="PANTHER" id="PTHR10622">
    <property type="entry name" value="HET DOMAIN-CONTAINING PROTEIN"/>
    <property type="match status" value="1"/>
</dbReference>
<proteinExistence type="predicted"/>
<evidence type="ECO:0000313" key="3">
    <source>
        <dbReference type="EMBL" id="PMD18044.1"/>
    </source>
</evidence>
<dbReference type="PANTHER" id="PTHR10622:SF13">
    <property type="entry name" value="NACHT DOMAIN-CONTAINING PROTEIN"/>
    <property type="match status" value="1"/>
</dbReference>
<dbReference type="Gene3D" id="1.25.40.10">
    <property type="entry name" value="Tetratricopeptide repeat domain"/>
    <property type="match status" value="1"/>
</dbReference>
<protein>
    <submittedName>
        <fullName evidence="3">HET-domain-containing protein</fullName>
    </submittedName>
</protein>
<dbReference type="Pfam" id="PF13424">
    <property type="entry name" value="TPR_12"/>
    <property type="match status" value="2"/>
</dbReference>
<dbReference type="GO" id="GO:0043531">
    <property type="term" value="F:ADP binding"/>
    <property type="evidence" value="ECO:0007669"/>
    <property type="project" value="InterPro"/>
</dbReference>